<dbReference type="EMBL" id="BARV01046253">
    <property type="protein sequence ID" value="GAI64292.1"/>
    <property type="molecule type" value="Genomic_DNA"/>
</dbReference>
<feature type="non-terminal residue" evidence="1">
    <location>
        <position position="1"/>
    </location>
</feature>
<sequence length="33" mass="3766">TDVARYDDPCTMSGWIGSDFFIDLDAEVMEPRL</sequence>
<accession>X1Q6Z5</accession>
<dbReference type="AlphaFoldDB" id="X1Q6Z5"/>
<reference evidence="1" key="1">
    <citation type="journal article" date="2014" name="Front. Microbiol.">
        <title>High frequency of phylogenetically diverse reductive dehalogenase-homologous genes in deep subseafloor sedimentary metagenomes.</title>
        <authorList>
            <person name="Kawai M."/>
            <person name="Futagami T."/>
            <person name="Toyoda A."/>
            <person name="Takaki Y."/>
            <person name="Nishi S."/>
            <person name="Hori S."/>
            <person name="Arai W."/>
            <person name="Tsubouchi T."/>
            <person name="Morono Y."/>
            <person name="Uchiyama I."/>
            <person name="Ito T."/>
            <person name="Fujiyama A."/>
            <person name="Inagaki F."/>
            <person name="Takami H."/>
        </authorList>
    </citation>
    <scope>NUCLEOTIDE SEQUENCE</scope>
    <source>
        <strain evidence="1">Expedition CK06-06</strain>
    </source>
</reference>
<evidence type="ECO:0000313" key="1">
    <source>
        <dbReference type="EMBL" id="GAI64292.1"/>
    </source>
</evidence>
<comment type="caution">
    <text evidence="1">The sequence shown here is derived from an EMBL/GenBank/DDBJ whole genome shotgun (WGS) entry which is preliminary data.</text>
</comment>
<gene>
    <name evidence="1" type="ORF">S06H3_67122</name>
</gene>
<feature type="non-terminal residue" evidence="1">
    <location>
        <position position="33"/>
    </location>
</feature>
<proteinExistence type="predicted"/>
<name>X1Q6Z5_9ZZZZ</name>
<organism evidence="1">
    <name type="scientific">marine sediment metagenome</name>
    <dbReference type="NCBI Taxonomy" id="412755"/>
    <lineage>
        <taxon>unclassified sequences</taxon>
        <taxon>metagenomes</taxon>
        <taxon>ecological metagenomes</taxon>
    </lineage>
</organism>
<protein>
    <submittedName>
        <fullName evidence="1">Uncharacterized protein</fullName>
    </submittedName>
</protein>